<evidence type="ECO:0000313" key="6">
    <source>
        <dbReference type="EMBL" id="OOV87000.1"/>
    </source>
</evidence>
<comment type="caution">
    <text evidence="6">The sequence shown here is derived from an EMBL/GenBank/DDBJ whole genome shotgun (WGS) entry which is preliminary data.</text>
</comment>
<dbReference type="CDD" id="cd02968">
    <property type="entry name" value="SCO"/>
    <property type="match status" value="1"/>
</dbReference>
<dbReference type="AlphaFoldDB" id="A0A1T1HB69"/>
<dbReference type="InterPro" id="IPR003782">
    <property type="entry name" value="SCO1/SenC"/>
</dbReference>
<name>A0A1T1HB69_OCELI</name>
<dbReference type="Pfam" id="PF02630">
    <property type="entry name" value="SCO1-SenC"/>
    <property type="match status" value="1"/>
</dbReference>
<evidence type="ECO:0000256" key="1">
    <source>
        <dbReference type="ARBA" id="ARBA00010996"/>
    </source>
</evidence>
<dbReference type="PANTHER" id="PTHR12151:SF25">
    <property type="entry name" value="LINALOOL DEHYDRATASE_ISOMERASE DOMAIN-CONTAINING PROTEIN"/>
    <property type="match status" value="1"/>
</dbReference>
<reference evidence="6" key="1">
    <citation type="submission" date="2017-02" db="EMBL/GenBank/DDBJ databases">
        <title>Draft Genome Sequence of the Salt Water Bacterium Oceanospirillum linum ATCC 11336.</title>
        <authorList>
            <person name="Trachtenberg A.M."/>
            <person name="Carney J.G."/>
            <person name="Linnane J.D."/>
            <person name="Rheaume B.A."/>
            <person name="Pitts N.L."/>
            <person name="Mykles D.L."/>
            <person name="Maclea K.S."/>
        </authorList>
    </citation>
    <scope>NUCLEOTIDE SEQUENCE [LARGE SCALE GENOMIC DNA]</scope>
    <source>
        <strain evidence="6">ATCC 11336</strain>
    </source>
</reference>
<evidence type="ECO:0000259" key="5">
    <source>
        <dbReference type="PROSITE" id="PS51352"/>
    </source>
</evidence>
<dbReference type="InterPro" id="IPR013766">
    <property type="entry name" value="Thioredoxin_domain"/>
</dbReference>
<keyword evidence="3" id="KW-0479">Metal-binding</keyword>
<evidence type="ECO:0000256" key="4">
    <source>
        <dbReference type="PIRSR" id="PIRSR603782-2"/>
    </source>
</evidence>
<dbReference type="Proteomes" id="UP000190064">
    <property type="component" value="Unassembled WGS sequence"/>
</dbReference>
<feature type="disulfide bond" description="Redox-active" evidence="4">
    <location>
        <begin position="52"/>
        <end position="56"/>
    </location>
</feature>
<evidence type="ECO:0000313" key="7">
    <source>
        <dbReference type="Proteomes" id="UP000190064"/>
    </source>
</evidence>
<keyword evidence="2 3" id="KW-0186">Copper</keyword>
<organism evidence="6 7">
    <name type="scientific">Oceanospirillum linum</name>
    <dbReference type="NCBI Taxonomy" id="966"/>
    <lineage>
        <taxon>Bacteria</taxon>
        <taxon>Pseudomonadati</taxon>
        <taxon>Pseudomonadota</taxon>
        <taxon>Gammaproteobacteria</taxon>
        <taxon>Oceanospirillales</taxon>
        <taxon>Oceanospirillaceae</taxon>
        <taxon>Oceanospirillum</taxon>
    </lineage>
</organism>
<evidence type="ECO:0000256" key="2">
    <source>
        <dbReference type="ARBA" id="ARBA00023008"/>
    </source>
</evidence>
<dbReference type="EMBL" id="MTSD02000003">
    <property type="protein sequence ID" value="OOV87000.1"/>
    <property type="molecule type" value="Genomic_DNA"/>
</dbReference>
<dbReference type="PROSITE" id="PS51352">
    <property type="entry name" value="THIOREDOXIN_2"/>
    <property type="match status" value="1"/>
</dbReference>
<dbReference type="STRING" id="966.BTA35_0208270"/>
<feature type="binding site" evidence="3">
    <location>
        <position position="52"/>
    </location>
    <ligand>
        <name>Cu cation</name>
        <dbReference type="ChEBI" id="CHEBI:23378"/>
    </ligand>
</feature>
<dbReference type="InterPro" id="IPR036249">
    <property type="entry name" value="Thioredoxin-like_sf"/>
</dbReference>
<accession>A0A1T1HB69</accession>
<dbReference type="Gene3D" id="3.40.30.10">
    <property type="entry name" value="Glutaredoxin"/>
    <property type="match status" value="1"/>
</dbReference>
<keyword evidence="7" id="KW-1185">Reference proteome</keyword>
<sequence>MAALLFALPFLPALLNSSDYYGLKRNLDIKDLKLPHSEDNPLNILFFGYLQCGTVCPQQLLNLKTLHDRLADQPIRFLFITIDPDRDTPEKLQRAMSALGQGFQAIRPASQEKAQDLARIMADTVSVRPDQQGYEIDHSGFIYIVSQDQRLELVYTSAALDLNRVEQDLKRLIKEFEDRA</sequence>
<keyword evidence="4" id="KW-1015">Disulfide bond</keyword>
<dbReference type="SUPFAM" id="SSF52833">
    <property type="entry name" value="Thioredoxin-like"/>
    <property type="match status" value="1"/>
</dbReference>
<dbReference type="PANTHER" id="PTHR12151">
    <property type="entry name" value="ELECTRON TRANSPORT PROTIN SCO1/SENC FAMILY MEMBER"/>
    <property type="match status" value="1"/>
</dbReference>
<feature type="domain" description="Thioredoxin" evidence="5">
    <location>
        <begin position="1"/>
        <end position="174"/>
    </location>
</feature>
<protein>
    <recommendedName>
        <fullName evidence="5">Thioredoxin domain-containing protein</fullName>
    </recommendedName>
</protein>
<evidence type="ECO:0000256" key="3">
    <source>
        <dbReference type="PIRSR" id="PIRSR603782-1"/>
    </source>
</evidence>
<dbReference type="GO" id="GO:0046872">
    <property type="term" value="F:metal ion binding"/>
    <property type="evidence" value="ECO:0007669"/>
    <property type="project" value="UniProtKB-KW"/>
</dbReference>
<comment type="similarity">
    <text evidence="1">Belongs to the SCO1/2 family.</text>
</comment>
<proteinExistence type="inferred from homology"/>
<gene>
    <name evidence="6" type="ORF">BTA35_0208270</name>
</gene>
<feature type="binding site" evidence="3">
    <location>
        <position position="138"/>
    </location>
    <ligand>
        <name>Cu cation</name>
        <dbReference type="ChEBI" id="CHEBI:23378"/>
    </ligand>
</feature>
<feature type="binding site" evidence="3">
    <location>
        <position position="56"/>
    </location>
    <ligand>
        <name>Cu cation</name>
        <dbReference type="ChEBI" id="CHEBI:23378"/>
    </ligand>
</feature>